<evidence type="ECO:0000313" key="13">
    <source>
        <dbReference type="EMBL" id="MCF3940060.1"/>
    </source>
</evidence>
<protein>
    <recommendedName>
        <fullName evidence="1">RNA-directed DNA polymerase</fullName>
        <ecNumber evidence="1">2.7.7.49</ecNumber>
    </recommendedName>
</protein>
<dbReference type="InterPro" id="IPR043128">
    <property type="entry name" value="Rev_trsase/Diguanyl_cyclase"/>
</dbReference>
<dbReference type="Pfam" id="PF00078">
    <property type="entry name" value="RVT_1"/>
    <property type="match status" value="1"/>
</dbReference>
<gene>
    <name evidence="13" type="primary">ltrA</name>
    <name evidence="13" type="ORF">L1892_16925</name>
</gene>
<evidence type="ECO:0000256" key="3">
    <source>
        <dbReference type="ARBA" id="ARBA00022695"/>
    </source>
</evidence>
<comment type="similarity">
    <text evidence="9">Belongs to the bacterial reverse transcriptase family.</text>
</comment>
<keyword evidence="7" id="KW-0051">Antiviral defense</keyword>
<comment type="caution">
    <text evidence="13">The sequence shown here is derived from an EMBL/GenBank/DDBJ whole genome shotgun (WGS) entry which is preliminary data.</text>
</comment>
<dbReference type="Pfam" id="PF08388">
    <property type="entry name" value="GIIM"/>
    <property type="match status" value="1"/>
</dbReference>
<name>A0ABS9DLE7_9ACTN</name>
<dbReference type="InterPro" id="IPR043502">
    <property type="entry name" value="DNA/RNA_pol_sf"/>
</dbReference>
<reference evidence="13" key="1">
    <citation type="submission" date="2022-01" db="EMBL/GenBank/DDBJ databases">
        <title>Gordonia xiamenensis sp. nov., isolated from surface seawater in Xiamen.</title>
        <authorList>
            <person name="He Y.F."/>
        </authorList>
    </citation>
    <scope>NUCLEOTIDE SEQUENCE</scope>
    <source>
        <strain evidence="13">GW1C4-4</strain>
    </source>
</reference>
<dbReference type="InterPro" id="IPR051083">
    <property type="entry name" value="GrpII_Intron_Splice-Mob/Def"/>
</dbReference>
<dbReference type="InterPro" id="IPR013597">
    <property type="entry name" value="Mat_intron_G2"/>
</dbReference>
<dbReference type="SUPFAM" id="SSF56672">
    <property type="entry name" value="DNA/RNA polymerases"/>
    <property type="match status" value="1"/>
</dbReference>
<dbReference type="PROSITE" id="PS50878">
    <property type="entry name" value="RT_POL"/>
    <property type="match status" value="1"/>
</dbReference>
<evidence type="ECO:0000256" key="11">
    <source>
        <dbReference type="SAM" id="MobiDB-lite"/>
    </source>
</evidence>
<dbReference type="PANTHER" id="PTHR34047:SF8">
    <property type="entry name" value="PROTEIN YKFC"/>
    <property type="match status" value="1"/>
</dbReference>
<keyword evidence="5" id="KW-0460">Magnesium</keyword>
<evidence type="ECO:0000256" key="6">
    <source>
        <dbReference type="ARBA" id="ARBA00022918"/>
    </source>
</evidence>
<evidence type="ECO:0000256" key="7">
    <source>
        <dbReference type="ARBA" id="ARBA00023118"/>
    </source>
</evidence>
<dbReference type="Gene3D" id="3.30.70.270">
    <property type="match status" value="1"/>
</dbReference>
<evidence type="ECO:0000256" key="2">
    <source>
        <dbReference type="ARBA" id="ARBA00022679"/>
    </source>
</evidence>
<comment type="function">
    <text evidence="8">Poorly processive, error-prone DNA polymerase involved in untargeted mutagenesis. Copies undamaged DNA at stalled replication forks, which arise in vivo from mismatched or misaligned primer ends. These misaligned primers can be extended by PolIV. Exhibits no 3'-5' exonuclease (proofreading) activity. May be involved in translesional synthesis, in conjunction with the beta clamp from PolIII.</text>
</comment>
<dbReference type="Proteomes" id="UP001108089">
    <property type="component" value="Unassembled WGS sequence"/>
</dbReference>
<dbReference type="InterPro" id="IPR000123">
    <property type="entry name" value="Reverse_transcriptase_msDNA"/>
</dbReference>
<dbReference type="GO" id="GO:0003964">
    <property type="term" value="F:RNA-directed DNA polymerase activity"/>
    <property type="evidence" value="ECO:0007669"/>
    <property type="project" value="UniProtKB-KW"/>
</dbReference>
<dbReference type="PANTHER" id="PTHR34047">
    <property type="entry name" value="NUCLEAR INTRON MATURASE 1, MITOCHONDRIAL-RELATED"/>
    <property type="match status" value="1"/>
</dbReference>
<keyword evidence="4" id="KW-0479">Metal-binding</keyword>
<dbReference type="RefSeq" id="WP_235724789.1">
    <property type="nucleotide sequence ID" value="NZ_JAKGCU010000017.1"/>
</dbReference>
<dbReference type="CDD" id="cd01651">
    <property type="entry name" value="RT_G2_intron"/>
    <property type="match status" value="1"/>
</dbReference>
<sequence>MIAANPLLAGQTDEEVPVNPEGPSAVRSGRSAGAGNDVRDGQGLWEQVFSPQNLGVAVKRVERNRGAPGVDGMTTEQLRGWCREHWGEVTVALDAGTYRPSPVRQVLIPKPDGGQRKLGVPTVLDRLIQQAIAQVLTPIFDPGFVPVSYGFRPGKSAHSAVKVARTVIEQGYRWVVEVDLDAFFDRVNHDILMSRVARKVKDKRLLKLIRAYLEAGIMVDGVRQPTAEGTPQGSPLSPLLSNIMLDDFDQEMWARGHRFVRYADDIRVFVKSKRAAERVLETSTVFLERRMKLRVNKDKSSIAPATTAVLLGFGFFFTTAGVKIRVAPKAWSRARARLRVLTSRRWSVSMSYRIMRLNQYVRGWMGYFRLADTPRKLSDLDEWYRRRLRQIRWKEWKRGRTRVANLRDLGIRADLAWQWGMTSRGYWRIAKSPILHRALPTKYWEGLGLIFFHSAWARFH</sequence>
<evidence type="ECO:0000256" key="9">
    <source>
        <dbReference type="ARBA" id="ARBA00034120"/>
    </source>
</evidence>
<feature type="domain" description="Reverse transcriptase" evidence="12">
    <location>
        <begin position="89"/>
        <end position="315"/>
    </location>
</feature>
<keyword evidence="2 13" id="KW-0808">Transferase</keyword>
<dbReference type="NCBIfam" id="TIGR04416">
    <property type="entry name" value="group_II_RT_mat"/>
    <property type="match status" value="1"/>
</dbReference>
<comment type="catalytic activity">
    <reaction evidence="10">
        <text>DNA(n) + a 2'-deoxyribonucleoside 5'-triphosphate = DNA(n+1) + diphosphate</text>
        <dbReference type="Rhea" id="RHEA:22508"/>
        <dbReference type="Rhea" id="RHEA-COMP:17339"/>
        <dbReference type="Rhea" id="RHEA-COMP:17340"/>
        <dbReference type="ChEBI" id="CHEBI:33019"/>
        <dbReference type="ChEBI" id="CHEBI:61560"/>
        <dbReference type="ChEBI" id="CHEBI:173112"/>
        <dbReference type="EC" id="2.7.7.49"/>
    </reaction>
</comment>
<accession>A0ABS9DLE7</accession>
<evidence type="ECO:0000256" key="8">
    <source>
        <dbReference type="ARBA" id="ARBA00025589"/>
    </source>
</evidence>
<evidence type="ECO:0000256" key="10">
    <source>
        <dbReference type="ARBA" id="ARBA00048173"/>
    </source>
</evidence>
<organism evidence="13 14">
    <name type="scientific">Gordonia tangerina</name>
    <dbReference type="NCBI Taxonomy" id="2911060"/>
    <lineage>
        <taxon>Bacteria</taxon>
        <taxon>Bacillati</taxon>
        <taxon>Actinomycetota</taxon>
        <taxon>Actinomycetes</taxon>
        <taxon>Mycobacteriales</taxon>
        <taxon>Gordoniaceae</taxon>
        <taxon>Gordonia</taxon>
    </lineage>
</organism>
<evidence type="ECO:0000256" key="1">
    <source>
        <dbReference type="ARBA" id="ARBA00012493"/>
    </source>
</evidence>
<keyword evidence="6 13" id="KW-0695">RNA-directed DNA polymerase</keyword>
<dbReference type="EMBL" id="JAKGCU010000017">
    <property type="protein sequence ID" value="MCF3940060.1"/>
    <property type="molecule type" value="Genomic_DNA"/>
</dbReference>
<keyword evidence="14" id="KW-1185">Reference proteome</keyword>
<dbReference type="PRINTS" id="PR00866">
    <property type="entry name" value="RNADNAPOLMS"/>
</dbReference>
<dbReference type="EC" id="2.7.7.49" evidence="1"/>
<dbReference type="InterPro" id="IPR030931">
    <property type="entry name" value="Group_II_RT_mat"/>
</dbReference>
<evidence type="ECO:0000259" key="12">
    <source>
        <dbReference type="PROSITE" id="PS50878"/>
    </source>
</evidence>
<proteinExistence type="inferred from homology"/>
<evidence type="ECO:0000313" key="14">
    <source>
        <dbReference type="Proteomes" id="UP001108089"/>
    </source>
</evidence>
<feature type="region of interest" description="Disordered" evidence="11">
    <location>
        <begin position="1"/>
        <end position="40"/>
    </location>
</feature>
<dbReference type="InterPro" id="IPR000477">
    <property type="entry name" value="RT_dom"/>
</dbReference>
<evidence type="ECO:0000256" key="5">
    <source>
        <dbReference type="ARBA" id="ARBA00022842"/>
    </source>
</evidence>
<keyword evidence="3 13" id="KW-0548">Nucleotidyltransferase</keyword>
<evidence type="ECO:0000256" key="4">
    <source>
        <dbReference type="ARBA" id="ARBA00022723"/>
    </source>
</evidence>